<dbReference type="EMBL" id="CAFBND010000022">
    <property type="protein sequence ID" value="CAB4936427.1"/>
    <property type="molecule type" value="Genomic_DNA"/>
</dbReference>
<dbReference type="GO" id="GO:0020037">
    <property type="term" value="F:heme binding"/>
    <property type="evidence" value="ECO:0007669"/>
    <property type="project" value="InterPro"/>
</dbReference>
<dbReference type="PRINTS" id="PR00359">
    <property type="entry name" value="BP450"/>
</dbReference>
<comment type="similarity">
    <text evidence="1">Belongs to the cytochrome P450 family.</text>
</comment>
<dbReference type="GO" id="GO:0016705">
    <property type="term" value="F:oxidoreductase activity, acting on paired donors, with incorporation or reduction of molecular oxygen"/>
    <property type="evidence" value="ECO:0007669"/>
    <property type="project" value="InterPro"/>
</dbReference>
<dbReference type="GO" id="GO:0004497">
    <property type="term" value="F:monooxygenase activity"/>
    <property type="evidence" value="ECO:0007669"/>
    <property type="project" value="InterPro"/>
</dbReference>
<dbReference type="InterPro" id="IPR017972">
    <property type="entry name" value="Cyt_P450_CS"/>
</dbReference>
<evidence type="ECO:0000313" key="3">
    <source>
        <dbReference type="EMBL" id="CAB5036911.1"/>
    </source>
</evidence>
<dbReference type="AlphaFoldDB" id="A0A6J7J1D2"/>
<dbReference type="PANTHER" id="PTHR46696:SF6">
    <property type="entry name" value="P450, PUTATIVE (EUROFUNG)-RELATED"/>
    <property type="match status" value="1"/>
</dbReference>
<dbReference type="Gene3D" id="1.10.630.10">
    <property type="entry name" value="Cytochrome P450"/>
    <property type="match status" value="1"/>
</dbReference>
<accession>A0A6J7J1D2</accession>
<sequence>MQQVRTIDIDINGEDYVRRPLDMEAAAREAGPVAWTESNGGHWMVSRHAAVIEGLRDADTYSTEKFLDENGQLAGGIMIPTVPFYRYLPNESDPPAWNGFRKSIAGHLSPGSVERLQPVIDQYTAEVIDEMIELGEADFVMQVGSPVTAKVTLHLLGLPTEDWKFYAKPIHLLFADGASAGPGVAAIQERLSSTITERRAAPQRGMIDDLIATELDYGPMSDEDVKDLVFDVMVGGFDTVAGLMAGSLQWLQDKPDLKTRLLEDDEFLQTATEEFLRYISPAVGLSRTATTDYPIADQQMHKGDRMYFMYRSANWDPAEFDEPETMRLDRRPNRHVAFGAGIHRCVGSNLARSIFQTVLRQFLTRVTDYEVVDFEQYKMTNNNAGFARMIMRYTPGTRIDSSAR</sequence>
<dbReference type="InterPro" id="IPR002397">
    <property type="entry name" value="Cyt_P450_B"/>
</dbReference>
<protein>
    <submittedName>
        <fullName evidence="2">Unannotated protein</fullName>
    </submittedName>
</protein>
<gene>
    <name evidence="2" type="ORF">UFOPK3752_00760</name>
    <name evidence="3" type="ORF">UFOPK4150_01718</name>
</gene>
<dbReference type="PANTHER" id="PTHR46696">
    <property type="entry name" value="P450, PUTATIVE (EUROFUNG)-RELATED"/>
    <property type="match status" value="1"/>
</dbReference>
<dbReference type="InterPro" id="IPR001128">
    <property type="entry name" value="Cyt_P450"/>
</dbReference>
<name>A0A6J7J1D2_9ZZZZ</name>
<evidence type="ECO:0000256" key="1">
    <source>
        <dbReference type="ARBA" id="ARBA00010617"/>
    </source>
</evidence>
<dbReference type="EMBL" id="CAFBPU010000039">
    <property type="protein sequence ID" value="CAB5036911.1"/>
    <property type="molecule type" value="Genomic_DNA"/>
</dbReference>
<evidence type="ECO:0000313" key="2">
    <source>
        <dbReference type="EMBL" id="CAB4936427.1"/>
    </source>
</evidence>
<dbReference type="Pfam" id="PF00067">
    <property type="entry name" value="p450"/>
    <property type="match status" value="1"/>
</dbReference>
<proteinExistence type="inferred from homology"/>
<dbReference type="InterPro" id="IPR036396">
    <property type="entry name" value="Cyt_P450_sf"/>
</dbReference>
<reference evidence="2" key="1">
    <citation type="submission" date="2020-05" db="EMBL/GenBank/DDBJ databases">
        <authorList>
            <person name="Chiriac C."/>
            <person name="Salcher M."/>
            <person name="Ghai R."/>
            <person name="Kavagutti S V."/>
        </authorList>
    </citation>
    <scope>NUCLEOTIDE SEQUENCE</scope>
</reference>
<dbReference type="GO" id="GO:0005506">
    <property type="term" value="F:iron ion binding"/>
    <property type="evidence" value="ECO:0007669"/>
    <property type="project" value="InterPro"/>
</dbReference>
<organism evidence="2">
    <name type="scientific">freshwater metagenome</name>
    <dbReference type="NCBI Taxonomy" id="449393"/>
    <lineage>
        <taxon>unclassified sequences</taxon>
        <taxon>metagenomes</taxon>
        <taxon>ecological metagenomes</taxon>
    </lineage>
</organism>
<dbReference type="PROSITE" id="PS00086">
    <property type="entry name" value="CYTOCHROME_P450"/>
    <property type="match status" value="1"/>
</dbReference>
<dbReference type="SUPFAM" id="SSF48264">
    <property type="entry name" value="Cytochrome P450"/>
    <property type="match status" value="1"/>
</dbReference>